<keyword evidence="1" id="KW-0812">Transmembrane</keyword>
<dbReference type="PANTHER" id="PTHR42921">
    <property type="entry name" value="ACETOACETYL-COA SYNTHETASE"/>
    <property type="match status" value="1"/>
</dbReference>
<dbReference type="InterPro" id="IPR042099">
    <property type="entry name" value="ANL_N_sf"/>
</dbReference>
<name>A0A382WGN7_9ZZZZ</name>
<sequence length="277" mass="30772">KSVGLTKGDRVAAYMANSLESVVAFLATASIGAIWSSCSPEFGVNSVVQRFGQIEPKILIASDGYRYAGKNNDRTKQINQLIEKIPSINHTIIVENIGGGKVDSSDHRTLWNEIVMDEPVLEFERVEFDHPLWILYSSGTTGRPKPIVHGHGGILLEHYKTLSFHLDIQDSDRFFWFTTVGWMMWNVVVSGLLVKATIVLYDGSPTYPNTDKIWEISELTGATYVGLSAPYINACMKNKMVPKDKYKMVDLKGIGSTGAPLSDDGFEWVYSNVKSDV</sequence>
<feature type="domain" description="AMP-dependent synthetase/ligase" evidence="2">
    <location>
        <begin position="2"/>
        <end position="270"/>
    </location>
</feature>
<dbReference type="PROSITE" id="PS00455">
    <property type="entry name" value="AMP_BINDING"/>
    <property type="match status" value="1"/>
</dbReference>
<feature type="non-terminal residue" evidence="3">
    <location>
        <position position="1"/>
    </location>
</feature>
<evidence type="ECO:0000256" key="1">
    <source>
        <dbReference type="SAM" id="Phobius"/>
    </source>
</evidence>
<dbReference type="PANTHER" id="PTHR42921:SF1">
    <property type="entry name" value="ACETOACETYL-COA SYNTHETASE"/>
    <property type="match status" value="1"/>
</dbReference>
<dbReference type="Gene3D" id="3.40.50.12780">
    <property type="entry name" value="N-terminal domain of ligase-like"/>
    <property type="match status" value="1"/>
</dbReference>
<feature type="transmembrane region" description="Helical" evidence="1">
    <location>
        <begin position="12"/>
        <end position="35"/>
    </location>
</feature>
<dbReference type="InterPro" id="IPR000873">
    <property type="entry name" value="AMP-dep_synth/lig_dom"/>
</dbReference>
<proteinExistence type="predicted"/>
<protein>
    <recommendedName>
        <fullName evidence="2">AMP-dependent synthetase/ligase domain-containing protein</fullName>
    </recommendedName>
</protein>
<organism evidence="3">
    <name type="scientific">marine metagenome</name>
    <dbReference type="NCBI Taxonomy" id="408172"/>
    <lineage>
        <taxon>unclassified sequences</taxon>
        <taxon>metagenomes</taxon>
        <taxon>ecological metagenomes</taxon>
    </lineage>
</organism>
<evidence type="ECO:0000259" key="2">
    <source>
        <dbReference type="Pfam" id="PF00501"/>
    </source>
</evidence>
<accession>A0A382WGN7</accession>
<dbReference type="Pfam" id="PF00501">
    <property type="entry name" value="AMP-binding"/>
    <property type="match status" value="1"/>
</dbReference>
<dbReference type="GO" id="GO:0030729">
    <property type="term" value="F:acetoacetate-CoA ligase activity"/>
    <property type="evidence" value="ECO:0007669"/>
    <property type="project" value="TreeGrafter"/>
</dbReference>
<reference evidence="3" key="1">
    <citation type="submission" date="2018-05" db="EMBL/GenBank/DDBJ databases">
        <authorList>
            <person name="Lanie J.A."/>
            <person name="Ng W.-L."/>
            <person name="Kazmierczak K.M."/>
            <person name="Andrzejewski T.M."/>
            <person name="Davidsen T.M."/>
            <person name="Wayne K.J."/>
            <person name="Tettelin H."/>
            <person name="Glass J.I."/>
            <person name="Rusch D."/>
            <person name="Podicherti R."/>
            <person name="Tsui H.-C.T."/>
            <person name="Winkler M.E."/>
        </authorList>
    </citation>
    <scope>NUCLEOTIDE SEQUENCE</scope>
</reference>
<keyword evidence="1" id="KW-0472">Membrane</keyword>
<dbReference type="SUPFAM" id="SSF56801">
    <property type="entry name" value="Acetyl-CoA synthetase-like"/>
    <property type="match status" value="1"/>
</dbReference>
<evidence type="ECO:0000313" key="3">
    <source>
        <dbReference type="EMBL" id="SVD58096.1"/>
    </source>
</evidence>
<dbReference type="AlphaFoldDB" id="A0A382WGN7"/>
<feature type="non-terminal residue" evidence="3">
    <location>
        <position position="277"/>
    </location>
</feature>
<dbReference type="InterPro" id="IPR020845">
    <property type="entry name" value="AMP-binding_CS"/>
</dbReference>
<gene>
    <name evidence="3" type="ORF">METZ01_LOCUS410950</name>
</gene>
<keyword evidence="1" id="KW-1133">Transmembrane helix</keyword>
<dbReference type="EMBL" id="UINC01159805">
    <property type="protein sequence ID" value="SVD58096.1"/>
    <property type="molecule type" value="Genomic_DNA"/>
</dbReference>